<evidence type="ECO:0000256" key="5">
    <source>
        <dbReference type="ARBA" id="ARBA00023008"/>
    </source>
</evidence>
<protein>
    <submittedName>
        <fullName evidence="11">DBH-like monooxygenase protein 2</fullName>
    </submittedName>
</protein>
<dbReference type="InterPro" id="IPR000323">
    <property type="entry name" value="Cu2_ascorb_mOase_N"/>
</dbReference>
<keyword evidence="7" id="KW-1015">Disulfide bond</keyword>
<keyword evidence="6" id="KW-0503">Monooxygenase</keyword>
<reference evidence="10" key="1">
    <citation type="submission" date="2025-05" db="UniProtKB">
        <authorList>
            <consortium name="RefSeq"/>
        </authorList>
    </citation>
    <scope>NUCLEOTIDE SEQUENCE [LARGE SCALE GENOMIC DNA]</scope>
</reference>
<accession>A0ABM4EB23</accession>
<organism evidence="10 11">
    <name type="scientific">Apteryx mantelli</name>
    <name type="common">North Island brown kiwi</name>
    <dbReference type="NCBI Taxonomy" id="2696672"/>
    <lineage>
        <taxon>Eukaryota</taxon>
        <taxon>Metazoa</taxon>
        <taxon>Chordata</taxon>
        <taxon>Craniata</taxon>
        <taxon>Vertebrata</taxon>
        <taxon>Euteleostomi</taxon>
        <taxon>Archelosauria</taxon>
        <taxon>Archosauria</taxon>
        <taxon>Dinosauria</taxon>
        <taxon>Saurischia</taxon>
        <taxon>Theropoda</taxon>
        <taxon>Coelurosauria</taxon>
        <taxon>Aves</taxon>
        <taxon>Palaeognathae</taxon>
        <taxon>Apterygiformes</taxon>
        <taxon>Apterygidae</taxon>
        <taxon>Apteryx</taxon>
    </lineage>
</organism>
<comment type="cofactor">
    <cofactor evidence="1">
        <name>Cu(2+)</name>
        <dbReference type="ChEBI" id="CHEBI:29036"/>
    </cofactor>
</comment>
<evidence type="ECO:0000313" key="10">
    <source>
        <dbReference type="Proteomes" id="UP001652627"/>
    </source>
</evidence>
<dbReference type="CDD" id="cd09631">
    <property type="entry name" value="DOMON_DOH"/>
    <property type="match status" value="1"/>
</dbReference>
<dbReference type="PANTHER" id="PTHR10157">
    <property type="entry name" value="DOPAMINE BETA HYDROXYLASE RELATED"/>
    <property type="match status" value="1"/>
</dbReference>
<evidence type="ECO:0000256" key="8">
    <source>
        <dbReference type="ARBA" id="ARBA00023180"/>
    </source>
</evidence>
<keyword evidence="10" id="KW-1185">Reference proteome</keyword>
<sequence length="540" mass="61302">MVYLRWDLDEQEMMTFELQVHTTGWVAFGFSPHGELPGSDIVIGGIFPNGSIYFSRYLRYPKVSQMALDVVAQANKLSLSAGQKHIQNQLDMTEAITYHEAREGSQKYNFCFIQTIDEATLEEDESQDYQLLSLTEDETFTTMLFKRHLRTCDLNDLDITFAVPVEETKYACTFIPLPMVKQKHHIYKFEPVITPHNITLVHHILVYACGNASVLPSGIDDCYGADPDFALCSQVLVGWALGGESYQFPDEAALSIGTPLDPQYIRLEIHYSNFDLLPGLIDSSGIRIYYTPELRKYDVAVLQTGIFTFPVHFIPPGAESYRSYGLCNTSQFDEMNGMPVPELHVFAYLLHTHLSGRGVKAAQYRNGEQLGIICEDNKYDFTLQEIREMKEILTIKPGDEILVECTFQTLDRSGITFGGPSTMNEMCLTFLFYYPRNNISSCMGYPDILYIAHVLKQEASDTMEGIMAMDLLNWDNETIKTAEKAAKEADQVVAIKTINVILWCISHSSQFRIISKLAEEALCPFIQAIDEEVEEDWTQY</sequence>
<dbReference type="InterPro" id="IPR036939">
    <property type="entry name" value="Cu2_ascorb_mOase_N_sf"/>
</dbReference>
<dbReference type="Proteomes" id="UP001652627">
    <property type="component" value="Chromosome 1"/>
</dbReference>
<dbReference type="Gene3D" id="2.60.120.230">
    <property type="match status" value="1"/>
</dbReference>
<dbReference type="InterPro" id="IPR014783">
    <property type="entry name" value="Cu2_ascorb_mOase_CS-2"/>
</dbReference>
<gene>
    <name evidence="11" type="primary">LOC106489549</name>
</gene>
<dbReference type="InterPro" id="IPR005018">
    <property type="entry name" value="DOMON_domain"/>
</dbReference>
<dbReference type="PRINTS" id="PR00767">
    <property type="entry name" value="DBMONOXGNASE"/>
</dbReference>
<dbReference type="InterPro" id="IPR024548">
    <property type="entry name" value="Cu2_monoox_C"/>
</dbReference>
<keyword evidence="5" id="KW-0186">Copper</keyword>
<keyword evidence="3" id="KW-0479">Metal-binding</keyword>
<dbReference type="PANTHER" id="PTHR10157:SF31">
    <property type="entry name" value="DBH-LIKE MONOOXYGENASE PROTEIN 2-RELATED"/>
    <property type="match status" value="1"/>
</dbReference>
<dbReference type="PROSITE" id="PS00085">
    <property type="entry name" value="CU2_MONOOXYGENASE_2"/>
    <property type="match status" value="1"/>
</dbReference>
<dbReference type="InterPro" id="IPR014784">
    <property type="entry name" value="Cu2_ascorb_mOase-like_C"/>
</dbReference>
<feature type="domain" description="DOMON" evidence="9">
    <location>
        <begin position="1"/>
        <end position="115"/>
    </location>
</feature>
<dbReference type="SMART" id="SM00664">
    <property type="entry name" value="DoH"/>
    <property type="match status" value="1"/>
</dbReference>
<dbReference type="GeneID" id="106489549"/>
<dbReference type="SUPFAM" id="SSF49742">
    <property type="entry name" value="PHM/PNGase F"/>
    <property type="match status" value="2"/>
</dbReference>
<dbReference type="Gene3D" id="2.60.120.310">
    <property type="entry name" value="Copper type II, ascorbate-dependent monooxygenase, N-terminal domain"/>
    <property type="match status" value="1"/>
</dbReference>
<evidence type="ECO:0000256" key="3">
    <source>
        <dbReference type="ARBA" id="ARBA00022723"/>
    </source>
</evidence>
<dbReference type="InterPro" id="IPR000945">
    <property type="entry name" value="DBH-like"/>
</dbReference>
<dbReference type="Pfam" id="PF03351">
    <property type="entry name" value="DOMON"/>
    <property type="match status" value="1"/>
</dbReference>
<proteinExistence type="inferred from homology"/>
<dbReference type="Pfam" id="PF03712">
    <property type="entry name" value="Cu2_monoox_C"/>
    <property type="match status" value="1"/>
</dbReference>
<dbReference type="PROSITE" id="PS50836">
    <property type="entry name" value="DOMON"/>
    <property type="match status" value="1"/>
</dbReference>
<evidence type="ECO:0000256" key="4">
    <source>
        <dbReference type="ARBA" id="ARBA00023002"/>
    </source>
</evidence>
<keyword evidence="8" id="KW-0325">Glycoprotein</keyword>
<evidence type="ECO:0000259" key="9">
    <source>
        <dbReference type="PROSITE" id="PS50836"/>
    </source>
</evidence>
<dbReference type="RefSeq" id="XP_067149904.1">
    <property type="nucleotide sequence ID" value="XM_067293803.1"/>
</dbReference>
<evidence type="ECO:0000313" key="11">
    <source>
        <dbReference type="RefSeq" id="XP_067149904.1"/>
    </source>
</evidence>
<dbReference type="InterPro" id="IPR045266">
    <property type="entry name" value="DOH_DOMON"/>
</dbReference>
<keyword evidence="4" id="KW-0560">Oxidoreductase</keyword>
<evidence type="ECO:0000256" key="1">
    <source>
        <dbReference type="ARBA" id="ARBA00001973"/>
    </source>
</evidence>
<name>A0ABM4EB23_9AVES</name>
<evidence type="ECO:0000256" key="2">
    <source>
        <dbReference type="ARBA" id="ARBA00010676"/>
    </source>
</evidence>
<evidence type="ECO:0000256" key="7">
    <source>
        <dbReference type="ARBA" id="ARBA00023157"/>
    </source>
</evidence>
<comment type="similarity">
    <text evidence="2">Belongs to the copper type II ascorbate-dependent monooxygenase family.</text>
</comment>
<dbReference type="InterPro" id="IPR008977">
    <property type="entry name" value="PHM/PNGase_F_dom_sf"/>
</dbReference>
<evidence type="ECO:0000256" key="6">
    <source>
        <dbReference type="ARBA" id="ARBA00023033"/>
    </source>
</evidence>
<dbReference type="InterPro" id="IPR028460">
    <property type="entry name" value="Tbh/DBH"/>
</dbReference>
<dbReference type="Pfam" id="PF01082">
    <property type="entry name" value="Cu2_monooxygen"/>
    <property type="match status" value="1"/>
</dbReference>
<reference evidence="11" key="2">
    <citation type="submission" date="2025-08" db="UniProtKB">
        <authorList>
            <consortium name="RefSeq"/>
        </authorList>
    </citation>
    <scope>IDENTIFICATION</scope>
    <source>
        <tissue evidence="11">Blood</tissue>
    </source>
</reference>